<dbReference type="EMBL" id="JBHTEE010000001">
    <property type="protein sequence ID" value="MFC7604565.1"/>
    <property type="molecule type" value="Genomic_DNA"/>
</dbReference>
<dbReference type="Gene3D" id="3.30.750.24">
    <property type="entry name" value="STAS domain"/>
    <property type="match status" value="1"/>
</dbReference>
<dbReference type="Proteomes" id="UP001596514">
    <property type="component" value="Unassembled WGS sequence"/>
</dbReference>
<evidence type="ECO:0000259" key="1">
    <source>
        <dbReference type="PROSITE" id="PS50801"/>
    </source>
</evidence>
<reference evidence="3" key="1">
    <citation type="journal article" date="2019" name="Int. J. Syst. Evol. Microbiol.">
        <title>The Global Catalogue of Microorganisms (GCM) 10K type strain sequencing project: providing services to taxonomists for standard genome sequencing and annotation.</title>
        <authorList>
            <consortium name="The Broad Institute Genomics Platform"/>
            <consortium name="The Broad Institute Genome Sequencing Center for Infectious Disease"/>
            <person name="Wu L."/>
            <person name="Ma J."/>
        </authorList>
    </citation>
    <scope>NUCLEOTIDE SEQUENCE [LARGE SCALE GENOMIC DNA]</scope>
    <source>
        <strain evidence="3">JCM 10083</strain>
    </source>
</reference>
<keyword evidence="3" id="KW-1185">Reference proteome</keyword>
<protein>
    <submittedName>
        <fullName evidence="2">STAS domain-containing protein</fullName>
    </submittedName>
</protein>
<dbReference type="InterPro" id="IPR002645">
    <property type="entry name" value="STAS_dom"/>
</dbReference>
<evidence type="ECO:0000313" key="2">
    <source>
        <dbReference type="EMBL" id="MFC7604565.1"/>
    </source>
</evidence>
<dbReference type="CDD" id="cd07043">
    <property type="entry name" value="STAS_anti-anti-sigma_factors"/>
    <property type="match status" value="1"/>
</dbReference>
<dbReference type="PROSITE" id="PS50801">
    <property type="entry name" value="STAS"/>
    <property type="match status" value="1"/>
</dbReference>
<comment type="caution">
    <text evidence="2">The sequence shown here is derived from an EMBL/GenBank/DDBJ whole genome shotgun (WGS) entry which is preliminary data.</text>
</comment>
<accession>A0ABW2T986</accession>
<evidence type="ECO:0000313" key="3">
    <source>
        <dbReference type="Proteomes" id="UP001596514"/>
    </source>
</evidence>
<gene>
    <name evidence="2" type="ORF">ACFQVD_31095</name>
</gene>
<proteinExistence type="predicted"/>
<feature type="domain" description="STAS" evidence="1">
    <location>
        <begin position="1"/>
        <end position="107"/>
    </location>
</feature>
<dbReference type="SUPFAM" id="SSF52091">
    <property type="entry name" value="SpoIIaa-like"/>
    <property type="match status" value="1"/>
</dbReference>
<dbReference type="InterPro" id="IPR036513">
    <property type="entry name" value="STAS_dom_sf"/>
</dbReference>
<organism evidence="2 3">
    <name type="scientific">Streptosporangium amethystogenes subsp. fukuiense</name>
    <dbReference type="NCBI Taxonomy" id="698418"/>
    <lineage>
        <taxon>Bacteria</taxon>
        <taxon>Bacillati</taxon>
        <taxon>Actinomycetota</taxon>
        <taxon>Actinomycetes</taxon>
        <taxon>Streptosporangiales</taxon>
        <taxon>Streptosporangiaceae</taxon>
        <taxon>Streptosporangium</taxon>
    </lineage>
</organism>
<dbReference type="RefSeq" id="WP_343970812.1">
    <property type="nucleotide sequence ID" value="NZ_BAAAGK010000087.1"/>
</dbReference>
<name>A0ABW2T986_9ACTN</name>
<dbReference type="Pfam" id="PF01740">
    <property type="entry name" value="STAS"/>
    <property type="match status" value="1"/>
</dbReference>
<sequence>MHHDEYTVLQVRGKFTQDTTPAALLQGEIVSLSVDGPPRLVLDLGGVTTWDDDGVGAVIGAAKRVMTARGKLVIAATPADLMERFQRQGLDQRLKLRETVEQAANEFDVSR</sequence>